<evidence type="ECO:0000313" key="2">
    <source>
        <dbReference type="Proteomes" id="UP000685013"/>
    </source>
</evidence>
<feature type="non-terminal residue" evidence="1">
    <location>
        <position position="1"/>
    </location>
</feature>
<keyword evidence="2" id="KW-1185">Reference proteome</keyword>
<dbReference type="Proteomes" id="UP000685013">
    <property type="component" value="Chromosome 6"/>
</dbReference>
<gene>
    <name evidence="1" type="ORF">SDJN03_10294</name>
</gene>
<dbReference type="EMBL" id="JAGKQH010000006">
    <property type="protein sequence ID" value="KAG6597114.1"/>
    <property type="molecule type" value="Genomic_DNA"/>
</dbReference>
<comment type="caution">
    <text evidence="1">The sequence shown here is derived from an EMBL/GenBank/DDBJ whole genome shotgun (WGS) entry which is preliminary data.</text>
</comment>
<accession>A0AAV6NER8</accession>
<evidence type="ECO:0000313" key="1">
    <source>
        <dbReference type="EMBL" id="KAG6597114.1"/>
    </source>
</evidence>
<reference evidence="1 2" key="1">
    <citation type="journal article" date="2021" name="Hortic Res">
        <title>The domestication of Cucurbita argyrosperma as revealed by the genome of its wild relative.</title>
        <authorList>
            <person name="Barrera-Redondo J."/>
            <person name="Sanchez-de la Vega G."/>
            <person name="Aguirre-Liguori J.A."/>
            <person name="Castellanos-Morales G."/>
            <person name="Gutierrez-Guerrero Y.T."/>
            <person name="Aguirre-Dugua X."/>
            <person name="Aguirre-Planter E."/>
            <person name="Tenaillon M.I."/>
            <person name="Lira-Saade R."/>
            <person name="Eguiarte L.E."/>
        </authorList>
    </citation>
    <scope>NUCLEOTIDE SEQUENCE [LARGE SCALE GENOMIC DNA]</scope>
    <source>
        <strain evidence="1">JBR-2021</strain>
    </source>
</reference>
<organism evidence="1 2">
    <name type="scientific">Cucurbita argyrosperma subsp. sororia</name>
    <dbReference type="NCBI Taxonomy" id="37648"/>
    <lineage>
        <taxon>Eukaryota</taxon>
        <taxon>Viridiplantae</taxon>
        <taxon>Streptophyta</taxon>
        <taxon>Embryophyta</taxon>
        <taxon>Tracheophyta</taxon>
        <taxon>Spermatophyta</taxon>
        <taxon>Magnoliopsida</taxon>
        <taxon>eudicotyledons</taxon>
        <taxon>Gunneridae</taxon>
        <taxon>Pentapetalae</taxon>
        <taxon>rosids</taxon>
        <taxon>fabids</taxon>
        <taxon>Cucurbitales</taxon>
        <taxon>Cucurbitaceae</taxon>
        <taxon>Cucurbiteae</taxon>
        <taxon>Cucurbita</taxon>
    </lineage>
</organism>
<proteinExistence type="predicted"/>
<sequence>MRNNEVKNWSLTNCKRKKRVTHLLTFCSEVLLHKLSFLDDTNQWTKNQEGIGSDSEHHRIFSAGSPLWHMGLRHPKVFSNIRLIEPSKKSSSAWAMRTDGWIGVLNLKLWGSSRNLEGLTIFQSIILDVASYSTRQLVEKLSTARDRGSSISSLQFMDVKAMKKTIIYILRRHDHMINTSAY</sequence>
<protein>
    <submittedName>
        <fullName evidence="1">Uncharacterized protein</fullName>
    </submittedName>
</protein>
<name>A0AAV6NER8_9ROSI</name>
<dbReference type="AlphaFoldDB" id="A0AAV6NER8"/>